<dbReference type="Pfam" id="PF04828">
    <property type="entry name" value="GFA"/>
    <property type="match status" value="1"/>
</dbReference>
<dbReference type="GO" id="GO:0016846">
    <property type="term" value="F:carbon-sulfur lyase activity"/>
    <property type="evidence" value="ECO:0007669"/>
    <property type="project" value="InterPro"/>
</dbReference>
<dbReference type="SUPFAM" id="SSF51316">
    <property type="entry name" value="Mss4-like"/>
    <property type="match status" value="1"/>
</dbReference>
<name>A0A4R3N0J3_9GAMM</name>
<dbReference type="RefSeq" id="WP_162797723.1">
    <property type="nucleotide sequence ID" value="NZ_MSZW01000026.1"/>
</dbReference>
<evidence type="ECO:0000256" key="3">
    <source>
        <dbReference type="ARBA" id="ARBA00022833"/>
    </source>
</evidence>
<comment type="caution">
    <text evidence="6">The sequence shown here is derived from an EMBL/GenBank/DDBJ whole genome shotgun (WGS) entry which is preliminary data.</text>
</comment>
<accession>A0A4R3N0J3</accession>
<dbReference type="Proteomes" id="UP000295414">
    <property type="component" value="Unassembled WGS sequence"/>
</dbReference>
<comment type="similarity">
    <text evidence="1">Belongs to the Gfa family.</text>
</comment>
<gene>
    <name evidence="6" type="ORF">EDC34_11130</name>
</gene>
<dbReference type="Gene3D" id="3.90.1590.10">
    <property type="entry name" value="glutathione-dependent formaldehyde- activating enzyme (gfa)"/>
    <property type="match status" value="1"/>
</dbReference>
<dbReference type="PROSITE" id="PS51891">
    <property type="entry name" value="CENP_V_GFA"/>
    <property type="match status" value="1"/>
</dbReference>
<keyword evidence="2" id="KW-0479">Metal-binding</keyword>
<evidence type="ECO:0000256" key="2">
    <source>
        <dbReference type="ARBA" id="ARBA00022723"/>
    </source>
</evidence>
<dbReference type="EMBL" id="SMAP01000011">
    <property type="protein sequence ID" value="TCT20543.1"/>
    <property type="molecule type" value="Genomic_DNA"/>
</dbReference>
<keyword evidence="4" id="KW-0456">Lyase</keyword>
<keyword evidence="7" id="KW-1185">Reference proteome</keyword>
<dbReference type="InterPro" id="IPR011057">
    <property type="entry name" value="Mss4-like_sf"/>
</dbReference>
<keyword evidence="3" id="KW-0862">Zinc</keyword>
<dbReference type="PANTHER" id="PTHR33337">
    <property type="entry name" value="GFA DOMAIN-CONTAINING PROTEIN"/>
    <property type="match status" value="1"/>
</dbReference>
<proteinExistence type="inferred from homology"/>
<dbReference type="InterPro" id="IPR006913">
    <property type="entry name" value="CENP-V/GFA"/>
</dbReference>
<feature type="domain" description="CENP-V/GFA" evidence="5">
    <location>
        <begin position="2"/>
        <end position="118"/>
    </location>
</feature>
<dbReference type="PANTHER" id="PTHR33337:SF40">
    <property type="entry name" value="CENP-V_GFA DOMAIN-CONTAINING PROTEIN-RELATED"/>
    <property type="match status" value="1"/>
</dbReference>
<organism evidence="6 7">
    <name type="scientific">Thermomonas haemolytica</name>
    <dbReference type="NCBI Taxonomy" id="141949"/>
    <lineage>
        <taxon>Bacteria</taxon>
        <taxon>Pseudomonadati</taxon>
        <taxon>Pseudomonadota</taxon>
        <taxon>Gammaproteobacteria</taxon>
        <taxon>Lysobacterales</taxon>
        <taxon>Lysobacteraceae</taxon>
        <taxon>Thermomonas</taxon>
    </lineage>
</organism>
<reference evidence="6 7" key="1">
    <citation type="submission" date="2019-03" db="EMBL/GenBank/DDBJ databases">
        <title>Genomic Encyclopedia of Type Strains, Phase IV (KMG-IV): sequencing the most valuable type-strain genomes for metagenomic binning, comparative biology and taxonomic classification.</title>
        <authorList>
            <person name="Goeker M."/>
        </authorList>
    </citation>
    <scope>NUCLEOTIDE SEQUENCE [LARGE SCALE GENOMIC DNA]</scope>
    <source>
        <strain evidence="6 7">DSM 13605</strain>
    </source>
</reference>
<dbReference type="GO" id="GO:0046872">
    <property type="term" value="F:metal ion binding"/>
    <property type="evidence" value="ECO:0007669"/>
    <property type="project" value="UniProtKB-KW"/>
</dbReference>
<sequence length="131" mass="14092">MHTGSCLCGSIRYTVDGALGPLVFCHCARCRKANGTAFLAAVTVEPATFTVSDPHARLASYESSPGVFRKFCGHCGSPLFSHRPGPPEVIRLRPGTLDSAFAGPVTAHIFHRDRAAWLEGAEHAPTYDERP</sequence>
<evidence type="ECO:0000256" key="1">
    <source>
        <dbReference type="ARBA" id="ARBA00005495"/>
    </source>
</evidence>
<evidence type="ECO:0000259" key="5">
    <source>
        <dbReference type="PROSITE" id="PS51891"/>
    </source>
</evidence>
<evidence type="ECO:0000313" key="6">
    <source>
        <dbReference type="EMBL" id="TCT20543.1"/>
    </source>
</evidence>
<evidence type="ECO:0000313" key="7">
    <source>
        <dbReference type="Proteomes" id="UP000295414"/>
    </source>
</evidence>
<dbReference type="AlphaFoldDB" id="A0A4R3N0J3"/>
<evidence type="ECO:0000256" key="4">
    <source>
        <dbReference type="ARBA" id="ARBA00023239"/>
    </source>
</evidence>
<protein>
    <recommendedName>
        <fullName evidence="5">CENP-V/GFA domain-containing protein</fullName>
    </recommendedName>
</protein>